<dbReference type="CDD" id="cd04301">
    <property type="entry name" value="NAT_SF"/>
    <property type="match status" value="1"/>
</dbReference>
<proteinExistence type="predicted"/>
<evidence type="ECO:0000259" key="3">
    <source>
        <dbReference type="PROSITE" id="PS51186"/>
    </source>
</evidence>
<keyword evidence="1" id="KW-0808">Transferase</keyword>
<evidence type="ECO:0000313" key="4">
    <source>
        <dbReference type="EMBL" id="GAA4892471.1"/>
    </source>
</evidence>
<dbReference type="InterPro" id="IPR050680">
    <property type="entry name" value="YpeA/RimI_acetyltransf"/>
</dbReference>
<dbReference type="InterPro" id="IPR016181">
    <property type="entry name" value="Acyl_CoA_acyltransferase"/>
</dbReference>
<keyword evidence="2" id="KW-0012">Acyltransferase</keyword>
<feature type="domain" description="N-acetyltransferase" evidence="3">
    <location>
        <begin position="1"/>
        <end position="166"/>
    </location>
</feature>
<comment type="caution">
    <text evidence="4">The sequence shown here is derived from an EMBL/GenBank/DDBJ whole genome shotgun (WGS) entry which is preliminary data.</text>
</comment>
<dbReference type="RefSeq" id="WP_345273617.1">
    <property type="nucleotide sequence ID" value="NZ_BAABJH010000001.1"/>
</dbReference>
<accession>A0ABP9F4D4</accession>
<protein>
    <submittedName>
        <fullName evidence="4">GNAT family N-acetyltransferase</fullName>
    </submittedName>
</protein>
<dbReference type="Proteomes" id="UP001500433">
    <property type="component" value="Unassembled WGS sequence"/>
</dbReference>
<keyword evidence="5" id="KW-1185">Reference proteome</keyword>
<evidence type="ECO:0000256" key="1">
    <source>
        <dbReference type="ARBA" id="ARBA00022679"/>
    </source>
</evidence>
<dbReference type="EMBL" id="BAABJH010000001">
    <property type="protein sequence ID" value="GAA4892471.1"/>
    <property type="molecule type" value="Genomic_DNA"/>
</dbReference>
<gene>
    <name evidence="4" type="ORF">GCM10023311_16200</name>
</gene>
<dbReference type="SUPFAM" id="SSF55729">
    <property type="entry name" value="Acyl-CoA N-acyltransferases (Nat)"/>
    <property type="match status" value="1"/>
</dbReference>
<organism evidence="4 5">
    <name type="scientific">Flaviramulus aquimarinus</name>
    <dbReference type="NCBI Taxonomy" id="1170456"/>
    <lineage>
        <taxon>Bacteria</taxon>
        <taxon>Pseudomonadati</taxon>
        <taxon>Bacteroidota</taxon>
        <taxon>Flavobacteriia</taxon>
        <taxon>Flavobacteriales</taxon>
        <taxon>Flavobacteriaceae</taxon>
        <taxon>Flaviramulus</taxon>
    </lineage>
</organism>
<name>A0ABP9F4D4_9FLAO</name>
<dbReference type="PANTHER" id="PTHR43420:SF47">
    <property type="entry name" value="N-ACETYLTRANSFERASE DOMAIN-CONTAINING PROTEIN"/>
    <property type="match status" value="1"/>
</dbReference>
<dbReference type="PANTHER" id="PTHR43420">
    <property type="entry name" value="ACETYLTRANSFERASE"/>
    <property type="match status" value="1"/>
</dbReference>
<reference evidence="5" key="1">
    <citation type="journal article" date="2019" name="Int. J. Syst. Evol. Microbiol.">
        <title>The Global Catalogue of Microorganisms (GCM) 10K type strain sequencing project: providing services to taxonomists for standard genome sequencing and annotation.</title>
        <authorList>
            <consortium name="The Broad Institute Genomics Platform"/>
            <consortium name="The Broad Institute Genome Sequencing Center for Infectious Disease"/>
            <person name="Wu L."/>
            <person name="Ma J."/>
        </authorList>
    </citation>
    <scope>NUCLEOTIDE SEQUENCE [LARGE SCALE GENOMIC DNA]</scope>
    <source>
        <strain evidence="5">JCM 18274</strain>
    </source>
</reference>
<dbReference type="Pfam" id="PF00583">
    <property type="entry name" value="Acetyltransf_1"/>
    <property type="match status" value="1"/>
</dbReference>
<dbReference type="Gene3D" id="3.40.630.30">
    <property type="match status" value="1"/>
</dbReference>
<dbReference type="InterPro" id="IPR000182">
    <property type="entry name" value="GNAT_dom"/>
</dbReference>
<evidence type="ECO:0000313" key="5">
    <source>
        <dbReference type="Proteomes" id="UP001500433"/>
    </source>
</evidence>
<evidence type="ECO:0000256" key="2">
    <source>
        <dbReference type="ARBA" id="ARBA00023315"/>
    </source>
</evidence>
<sequence>MIRKATLEEIDKILHITRACAVYMIEKNIYQWNEFYPNKQAFLKDINRNELYVLELENSIIGCIIISTFMDEEYIPISWLTPNTNNIFIHRLAIHPNQQGKGYAQQLMQFAEDFAKKNQYTSVRLDTFSQNSRNQKFYEQRGYKRLGEIFFPKQSQYPFYCYELVL</sequence>
<dbReference type="PROSITE" id="PS51186">
    <property type="entry name" value="GNAT"/>
    <property type="match status" value="1"/>
</dbReference>